<dbReference type="EMBL" id="RQTK01000664">
    <property type="protein sequence ID" value="RUS76414.1"/>
    <property type="molecule type" value="Genomic_DNA"/>
</dbReference>
<keyword evidence="2" id="KW-1185">Reference proteome</keyword>
<evidence type="ECO:0000313" key="1">
    <source>
        <dbReference type="EMBL" id="RUS76414.1"/>
    </source>
</evidence>
<gene>
    <name evidence="1" type="ORF">EGW08_015824</name>
</gene>
<reference evidence="1 2" key="1">
    <citation type="submission" date="2019-01" db="EMBL/GenBank/DDBJ databases">
        <title>A draft genome assembly of the solar-powered sea slug Elysia chlorotica.</title>
        <authorList>
            <person name="Cai H."/>
            <person name="Li Q."/>
            <person name="Fang X."/>
            <person name="Li J."/>
            <person name="Curtis N.E."/>
            <person name="Altenburger A."/>
            <person name="Shibata T."/>
            <person name="Feng M."/>
            <person name="Maeda T."/>
            <person name="Schwartz J.A."/>
            <person name="Shigenobu S."/>
            <person name="Lundholm N."/>
            <person name="Nishiyama T."/>
            <person name="Yang H."/>
            <person name="Hasebe M."/>
            <person name="Li S."/>
            <person name="Pierce S.K."/>
            <person name="Wang J."/>
        </authorList>
    </citation>
    <scope>NUCLEOTIDE SEQUENCE [LARGE SCALE GENOMIC DNA]</scope>
    <source>
        <strain evidence="1">EC2010</strain>
        <tissue evidence="1">Whole organism of an adult</tissue>
    </source>
</reference>
<sequence length="108" mass="12393">MSGLTDHCVRLASVGICGDMWRDVERCGDVWRVVGRCGELWGYVEKCEEMWRHVESCGEMSRAMERSLAIRFGWYSLRLTGIAPSGTYRYSLGYMLQATGYRIPEPED</sequence>
<protein>
    <submittedName>
        <fullName evidence="1">Uncharacterized protein</fullName>
    </submittedName>
</protein>
<evidence type="ECO:0000313" key="2">
    <source>
        <dbReference type="Proteomes" id="UP000271974"/>
    </source>
</evidence>
<dbReference type="Proteomes" id="UP000271974">
    <property type="component" value="Unassembled WGS sequence"/>
</dbReference>
<comment type="caution">
    <text evidence="1">The sequence shown here is derived from an EMBL/GenBank/DDBJ whole genome shotgun (WGS) entry which is preliminary data.</text>
</comment>
<dbReference type="AlphaFoldDB" id="A0A3S1BW67"/>
<name>A0A3S1BW67_ELYCH</name>
<organism evidence="1 2">
    <name type="scientific">Elysia chlorotica</name>
    <name type="common">Eastern emerald elysia</name>
    <name type="synonym">Sea slug</name>
    <dbReference type="NCBI Taxonomy" id="188477"/>
    <lineage>
        <taxon>Eukaryota</taxon>
        <taxon>Metazoa</taxon>
        <taxon>Spiralia</taxon>
        <taxon>Lophotrochozoa</taxon>
        <taxon>Mollusca</taxon>
        <taxon>Gastropoda</taxon>
        <taxon>Heterobranchia</taxon>
        <taxon>Euthyneura</taxon>
        <taxon>Panpulmonata</taxon>
        <taxon>Sacoglossa</taxon>
        <taxon>Placobranchoidea</taxon>
        <taxon>Plakobranchidae</taxon>
        <taxon>Elysia</taxon>
    </lineage>
</organism>
<dbReference type="OrthoDB" id="7689696at2759"/>
<proteinExistence type="predicted"/>
<accession>A0A3S1BW67</accession>